<keyword evidence="2" id="KW-0963">Cytoplasm</keyword>
<reference evidence="5" key="3">
    <citation type="submission" date="2025-09" db="UniProtKB">
        <authorList>
            <consortium name="Ensembl"/>
        </authorList>
    </citation>
    <scope>IDENTIFICATION</scope>
</reference>
<reference evidence="5" key="2">
    <citation type="submission" date="2025-08" db="UniProtKB">
        <authorList>
            <consortium name="Ensembl"/>
        </authorList>
    </citation>
    <scope>IDENTIFICATION</scope>
</reference>
<dbReference type="FunFam" id="3.90.640.10:FF:000007">
    <property type="entry name" value="Actin like 7B"/>
    <property type="match status" value="1"/>
</dbReference>
<keyword evidence="3" id="KW-0206">Cytoskeleton</keyword>
<accession>A0A8C3C508</accession>
<evidence type="ECO:0000313" key="6">
    <source>
        <dbReference type="Proteomes" id="UP000694556"/>
    </source>
</evidence>
<dbReference type="Ensembl" id="ENSCMMT00000015273.1">
    <property type="protein sequence ID" value="ENSCMMP00000013849.1"/>
    <property type="gene ID" value="ENSCMMG00000008845.1"/>
</dbReference>
<comment type="similarity">
    <text evidence="4">Belongs to the actin family. ARP1 subfamily.</text>
</comment>
<dbReference type="InterPro" id="IPR043129">
    <property type="entry name" value="ATPase_NBD"/>
</dbReference>
<evidence type="ECO:0000313" key="5">
    <source>
        <dbReference type="Ensembl" id="ENSCMMP00000013849.1"/>
    </source>
</evidence>
<dbReference type="AlphaFoldDB" id="A0A8C3C508"/>
<dbReference type="PANTHER" id="PTHR11937">
    <property type="entry name" value="ACTIN"/>
    <property type="match status" value="1"/>
</dbReference>
<dbReference type="GO" id="GO:0005856">
    <property type="term" value="C:cytoskeleton"/>
    <property type="evidence" value="ECO:0007669"/>
    <property type="project" value="UniProtKB-SubCell"/>
</dbReference>
<keyword evidence="6" id="KW-1185">Reference proteome</keyword>
<dbReference type="SUPFAM" id="SSF53067">
    <property type="entry name" value="Actin-like ATPase domain"/>
    <property type="match status" value="2"/>
</dbReference>
<dbReference type="Pfam" id="PF00022">
    <property type="entry name" value="Actin"/>
    <property type="match status" value="1"/>
</dbReference>
<dbReference type="PRINTS" id="PR00190">
    <property type="entry name" value="ACTIN"/>
</dbReference>
<evidence type="ECO:0000256" key="2">
    <source>
        <dbReference type="ARBA" id="ARBA00022490"/>
    </source>
</evidence>
<evidence type="ECO:0000256" key="3">
    <source>
        <dbReference type="ARBA" id="ARBA00023212"/>
    </source>
</evidence>
<dbReference type="InterPro" id="IPR004000">
    <property type="entry name" value="Actin"/>
</dbReference>
<sequence>SAVLPHALMGQSGLTPSPSCTHAMAVQDGPAGEAAPEKSHLKPVRDRCASKTKGYLEVVKRTEAVVVDMGTGYFKCGFAGEPWPSHIVSSVGNHLQETQGKPEETFIGRVLQDTCVPLNLISPLTHGMVVDWQSVQDILECIFQTEMQIWPEDHAVLLSVPPLCSMADKKKYAEMMFEGFHVPAVHLAYQSQLSMYSYGKTSGLVVESGHGASHVVPIYEGYVLRSITGSVDYAGLDITNYLMQLLNESGHTFTEYQRNIIEDLKERCCYTSLDLTQDLNLPLKKQQADYELPDGHLITLGKERFLCAEVLFKPSLLGSQQPGLPQLTLGCLEKCDADINKKLVRNVLLCGGSTMMEGFPDRFQSELSRMWPSDNVLITASPQRKSSVWVGGSILASLHSFQKLWVYRKEYEEWGPSCIFKKCF</sequence>
<organism evidence="5 6">
    <name type="scientific">Cairina moschata</name>
    <name type="common">Muscovy duck</name>
    <dbReference type="NCBI Taxonomy" id="8855"/>
    <lineage>
        <taxon>Eukaryota</taxon>
        <taxon>Metazoa</taxon>
        <taxon>Chordata</taxon>
        <taxon>Craniata</taxon>
        <taxon>Vertebrata</taxon>
        <taxon>Euteleostomi</taxon>
        <taxon>Archelosauria</taxon>
        <taxon>Archosauria</taxon>
        <taxon>Dinosauria</taxon>
        <taxon>Saurischia</taxon>
        <taxon>Theropoda</taxon>
        <taxon>Coelurosauria</taxon>
        <taxon>Aves</taxon>
        <taxon>Neognathae</taxon>
        <taxon>Galloanserae</taxon>
        <taxon>Anseriformes</taxon>
        <taxon>Anatidae</taxon>
        <taxon>Anatinae</taxon>
        <taxon>Cairina</taxon>
    </lineage>
</organism>
<dbReference type="SMART" id="SM00268">
    <property type="entry name" value="ACTIN"/>
    <property type="match status" value="1"/>
</dbReference>
<dbReference type="FunFam" id="3.30.420.40:FF:000188">
    <property type="entry name" value="Actin like 6B"/>
    <property type="match status" value="1"/>
</dbReference>
<dbReference type="Gene3D" id="3.30.420.40">
    <property type="match status" value="2"/>
</dbReference>
<comment type="subcellular location">
    <subcellularLocation>
        <location evidence="1">Cytoplasm</location>
        <location evidence="1">Cytoskeleton</location>
    </subcellularLocation>
</comment>
<name>A0A8C3C508_CAIMO</name>
<proteinExistence type="inferred from homology"/>
<reference evidence="5" key="1">
    <citation type="submission" date="2018-09" db="EMBL/GenBank/DDBJ databases">
        <title>Common duck and Muscovy duck high density SNP chip.</title>
        <authorList>
            <person name="Vignal A."/>
            <person name="Thebault N."/>
            <person name="Warren W.C."/>
        </authorList>
    </citation>
    <scope>NUCLEOTIDE SEQUENCE [LARGE SCALE GENOMIC DNA]</scope>
</reference>
<dbReference type="Gene3D" id="3.90.640.10">
    <property type="entry name" value="Actin, Chain A, domain 4"/>
    <property type="match status" value="1"/>
</dbReference>
<dbReference type="Proteomes" id="UP000694556">
    <property type="component" value="Chromosome Z"/>
</dbReference>
<evidence type="ECO:0000256" key="1">
    <source>
        <dbReference type="ARBA" id="ARBA00004245"/>
    </source>
</evidence>
<evidence type="ECO:0000256" key="4">
    <source>
        <dbReference type="ARBA" id="ARBA00038483"/>
    </source>
</evidence>
<protein>
    <submittedName>
        <fullName evidence="5">Actin like 7A</fullName>
    </submittedName>
</protein>